<keyword evidence="4" id="KW-1185">Reference proteome</keyword>
<dbReference type="InterPro" id="IPR023366">
    <property type="entry name" value="ATP_synth_asu-like_sf"/>
</dbReference>
<protein>
    <recommendedName>
        <fullName evidence="5">ATP synthase subunit alpha</fullName>
    </recommendedName>
</protein>
<dbReference type="Proteomes" id="UP001189429">
    <property type="component" value="Unassembled WGS sequence"/>
</dbReference>
<dbReference type="EMBL" id="CAUYUJ010002653">
    <property type="protein sequence ID" value="CAK0801736.1"/>
    <property type="molecule type" value="Genomic_DNA"/>
</dbReference>
<dbReference type="Gene3D" id="2.40.30.20">
    <property type="match status" value="1"/>
</dbReference>
<evidence type="ECO:0000313" key="4">
    <source>
        <dbReference type="Proteomes" id="UP001189429"/>
    </source>
</evidence>
<feature type="non-terminal residue" evidence="3">
    <location>
        <position position="1"/>
    </location>
</feature>
<reference evidence="3" key="1">
    <citation type="submission" date="2023-10" db="EMBL/GenBank/DDBJ databases">
        <authorList>
            <person name="Chen Y."/>
            <person name="Shah S."/>
            <person name="Dougan E. K."/>
            <person name="Thang M."/>
            <person name="Chan C."/>
        </authorList>
    </citation>
    <scope>NUCLEOTIDE SEQUENCE [LARGE SCALE GENOMIC DNA]</scope>
</reference>
<comment type="similarity">
    <text evidence="1">Belongs to the ATPase alpha/beta chains family.</text>
</comment>
<gene>
    <name evidence="3" type="ORF">PCOR1329_LOCUS9510</name>
</gene>
<evidence type="ECO:0000313" key="3">
    <source>
        <dbReference type="EMBL" id="CAK0801736.1"/>
    </source>
</evidence>
<dbReference type="InterPro" id="IPR036121">
    <property type="entry name" value="ATPase_F1/V1/A1_a/bsu_N_sf"/>
</dbReference>
<organism evidence="3 4">
    <name type="scientific">Prorocentrum cordatum</name>
    <dbReference type="NCBI Taxonomy" id="2364126"/>
    <lineage>
        <taxon>Eukaryota</taxon>
        <taxon>Sar</taxon>
        <taxon>Alveolata</taxon>
        <taxon>Dinophyceae</taxon>
        <taxon>Prorocentrales</taxon>
        <taxon>Prorocentraceae</taxon>
        <taxon>Prorocentrum</taxon>
    </lineage>
</organism>
<comment type="caution">
    <text evidence="3">The sequence shown here is derived from an EMBL/GenBank/DDBJ whole genome shotgun (WGS) entry which is preliminary data.</text>
</comment>
<keyword evidence="2" id="KW-0813">Transport</keyword>
<sequence>RSVLPTLGWPCGSYQHAYACGPPPPPASPRAMALSRLAMRSLARAPAARLARSPAVGGAVAAGASRHLHASASRTAAKMSPAELTKILSDRISNFSDQQDVQEVGRVLSVGDGIARIYGLKGVKA</sequence>
<dbReference type="SUPFAM" id="SSF50615">
    <property type="entry name" value="N-terminal domain of alpha and beta subunits of F1 ATP synthase"/>
    <property type="match status" value="1"/>
</dbReference>
<evidence type="ECO:0008006" key="5">
    <source>
        <dbReference type="Google" id="ProtNLM"/>
    </source>
</evidence>
<feature type="non-terminal residue" evidence="3">
    <location>
        <position position="125"/>
    </location>
</feature>
<evidence type="ECO:0000256" key="1">
    <source>
        <dbReference type="ARBA" id="ARBA00008936"/>
    </source>
</evidence>
<evidence type="ECO:0000256" key="2">
    <source>
        <dbReference type="ARBA" id="ARBA00022448"/>
    </source>
</evidence>
<accession>A0ABN9Q7H3</accession>
<proteinExistence type="inferred from homology"/>
<name>A0ABN9Q7H3_9DINO</name>